<dbReference type="GO" id="GO:0009088">
    <property type="term" value="P:threonine biosynthetic process"/>
    <property type="evidence" value="ECO:0007669"/>
    <property type="project" value="UniProtKB-UniRule"/>
</dbReference>
<keyword evidence="4 7" id="KW-0663">Pyridoxal phosphate</keyword>
<dbReference type="RefSeq" id="WP_102951611.1">
    <property type="nucleotide sequence ID" value="NZ_CP024847.1"/>
</dbReference>
<dbReference type="InterPro" id="IPR036052">
    <property type="entry name" value="TrpB-like_PALP_sf"/>
</dbReference>
<evidence type="ECO:0000256" key="2">
    <source>
        <dbReference type="ARBA" id="ARBA00005517"/>
    </source>
</evidence>
<comment type="similarity">
    <text evidence="2">Belongs to the threonine synthase family.</text>
</comment>
<feature type="modified residue" description="N6-(pyridoxal phosphate)lysine" evidence="7">
    <location>
        <position position="105"/>
    </location>
</feature>
<dbReference type="GO" id="GO:0006567">
    <property type="term" value="P:L-threonine catabolic process"/>
    <property type="evidence" value="ECO:0007669"/>
    <property type="project" value="TreeGrafter"/>
</dbReference>
<evidence type="ECO:0000259" key="8">
    <source>
        <dbReference type="SMART" id="SM00917"/>
    </source>
</evidence>
<dbReference type="NCBIfam" id="TIGR00260">
    <property type="entry name" value="thrC"/>
    <property type="match status" value="1"/>
</dbReference>
<dbReference type="Pfam" id="PF00291">
    <property type="entry name" value="PALP"/>
    <property type="match status" value="1"/>
</dbReference>
<evidence type="ECO:0000256" key="7">
    <source>
        <dbReference type="PIRSR" id="PIRSR604450-51"/>
    </source>
</evidence>
<dbReference type="InterPro" id="IPR050147">
    <property type="entry name" value="Ser/Thr_Dehydratase"/>
</dbReference>
<evidence type="ECO:0000256" key="6">
    <source>
        <dbReference type="NCBIfam" id="TIGR00260"/>
    </source>
</evidence>
<dbReference type="SMART" id="SM00917">
    <property type="entry name" value="LeuA_dimer"/>
    <property type="match status" value="1"/>
</dbReference>
<dbReference type="InterPro" id="IPR004450">
    <property type="entry name" value="Thr_synthase-like"/>
</dbReference>
<dbReference type="Gene3D" id="3.30.160.270">
    <property type="match status" value="1"/>
</dbReference>
<dbReference type="Pfam" id="PF08502">
    <property type="entry name" value="LeuA_dimer"/>
    <property type="match status" value="1"/>
</dbReference>
<dbReference type="EC" id="4.2.3.1" evidence="6"/>
<dbReference type="InterPro" id="IPR013709">
    <property type="entry name" value="2-isopropylmalate_synth_dimer"/>
</dbReference>
<dbReference type="EMBL" id="CP024847">
    <property type="protein sequence ID" value="AUR52318.1"/>
    <property type="molecule type" value="Genomic_DNA"/>
</dbReference>
<proteinExistence type="inferred from homology"/>
<dbReference type="KEGG" id="nba:CUN60_08420"/>
<evidence type="ECO:0000256" key="5">
    <source>
        <dbReference type="ARBA" id="ARBA00023239"/>
    </source>
</evidence>
<organism evidence="9 10">
    <name type="scientific">Aquella oligotrophica</name>
    <dbReference type="NCBI Taxonomy" id="2067065"/>
    <lineage>
        <taxon>Bacteria</taxon>
        <taxon>Pseudomonadati</taxon>
        <taxon>Pseudomonadota</taxon>
        <taxon>Betaproteobacteria</taxon>
        <taxon>Neisseriales</taxon>
        <taxon>Neisseriaceae</taxon>
        <taxon>Aquella</taxon>
    </lineage>
</organism>
<keyword evidence="10" id="KW-1185">Reference proteome</keyword>
<sequence length="598" mass="65052">MYYLRDFVSKEPVHPDNLVFTGETTPWEVVMDLDSIKSKMNLDYFRQAPPNLLKYLPLLPIEKQAEFITLREAATPLLKSRKLGRNLGVELYLKVEGKNPTGSFKDRGTAVEISVAREKGAKAIILASTGNMAASCACYAAAAGIPCFIMVPEGVPPGKLSQVLAFGGHIVQVKGTYNDAADLAYKIAEEMGFYLAGDYAFRLEGAKTAAFEIIDQMLFQVPDYLVVPIGCGTNIGGYYKGFMDYYRLGLIDKLPRIIGVQAAGAQAVVNSFEQKTNKIETLASVNTLASAICVSNPLDGLKALEAINSTNGYAISVTDNEILAAQHRLAKEEGIFAESSAAATIAGIQKLIEQDKIEAHKKVLCVLTGDGLKDPQVVLKAAIKPPTIYPQTKDFLSLYENGFFDGKSMVFVEKTDTLFANSPSKADITRELQNLFAAHYSDEYVDKIELSLNKMVQKGKTITISDFQDSIQGVLESPRHIKADVFSVVDFFVDTAKDKKANAKVKVKINNTEYAGSAEGTGPVDAVIKALTHACHETLLFKLVDYKVEIRGQGTDANVYVEMKLQKDNGSSIGSGTSPDIIQASIEAFAEAYNGFNV</sequence>
<dbReference type="InterPro" id="IPR001926">
    <property type="entry name" value="TrpB-like_PALP"/>
</dbReference>
<dbReference type="Proteomes" id="UP000236655">
    <property type="component" value="Chromosome"/>
</dbReference>
<dbReference type="SUPFAM" id="SSF53686">
    <property type="entry name" value="Tryptophan synthase beta subunit-like PLP-dependent enzymes"/>
    <property type="match status" value="1"/>
</dbReference>
<dbReference type="AlphaFoldDB" id="A0A2I7N780"/>
<dbReference type="GO" id="GO:0003941">
    <property type="term" value="F:L-serine ammonia-lyase activity"/>
    <property type="evidence" value="ECO:0007669"/>
    <property type="project" value="TreeGrafter"/>
</dbReference>
<keyword evidence="3" id="KW-0808">Transferase</keyword>
<name>A0A2I7N780_9NEIS</name>
<dbReference type="InterPro" id="IPR036230">
    <property type="entry name" value="LeuA_allosteric_dom_sf"/>
</dbReference>
<dbReference type="GO" id="GO:0009097">
    <property type="term" value="P:isoleucine biosynthetic process"/>
    <property type="evidence" value="ECO:0007669"/>
    <property type="project" value="TreeGrafter"/>
</dbReference>
<evidence type="ECO:0000256" key="3">
    <source>
        <dbReference type="ARBA" id="ARBA00022679"/>
    </source>
</evidence>
<reference evidence="10" key="1">
    <citation type="submission" date="2017-11" db="EMBL/GenBank/DDBJ databases">
        <authorList>
            <person name="Chan K.G."/>
            <person name="Lee L.S."/>
        </authorList>
    </citation>
    <scope>NUCLEOTIDE SEQUENCE [LARGE SCALE GENOMIC DNA]</scope>
    <source>
        <strain evidence="10">DSM 100970</strain>
    </source>
</reference>
<dbReference type="CDD" id="cd01563">
    <property type="entry name" value="Thr-synth_1"/>
    <property type="match status" value="1"/>
</dbReference>
<gene>
    <name evidence="9" type="primary">thrC</name>
    <name evidence="9" type="ORF">CUN60_08420</name>
</gene>
<dbReference type="PANTHER" id="PTHR48078">
    <property type="entry name" value="THREONINE DEHYDRATASE, MITOCHONDRIAL-RELATED"/>
    <property type="match status" value="1"/>
</dbReference>
<dbReference type="Gene3D" id="3.40.50.1100">
    <property type="match status" value="2"/>
</dbReference>
<evidence type="ECO:0000313" key="9">
    <source>
        <dbReference type="EMBL" id="AUR52318.1"/>
    </source>
</evidence>
<dbReference type="SUPFAM" id="SSF110921">
    <property type="entry name" value="2-isopropylmalate synthase LeuA, allosteric (dimerisation) domain"/>
    <property type="match status" value="1"/>
</dbReference>
<dbReference type="GO" id="GO:0006565">
    <property type="term" value="P:L-serine catabolic process"/>
    <property type="evidence" value="ECO:0007669"/>
    <property type="project" value="TreeGrafter"/>
</dbReference>
<accession>A0A2I7N780</accession>
<comment type="cofactor">
    <cofactor evidence="1 7">
        <name>pyridoxal 5'-phosphate</name>
        <dbReference type="ChEBI" id="CHEBI:597326"/>
    </cofactor>
</comment>
<dbReference type="GO" id="GO:0004795">
    <property type="term" value="F:threonine synthase activity"/>
    <property type="evidence" value="ECO:0007669"/>
    <property type="project" value="UniProtKB-UniRule"/>
</dbReference>
<dbReference type="OrthoDB" id="9778118at2"/>
<dbReference type="GO" id="GO:0009098">
    <property type="term" value="P:L-leucine biosynthetic process"/>
    <property type="evidence" value="ECO:0007669"/>
    <property type="project" value="InterPro"/>
</dbReference>
<protein>
    <recommendedName>
        <fullName evidence="6">Threonine synthase</fullName>
        <ecNumber evidence="6">4.2.3.1</ecNumber>
    </recommendedName>
</protein>
<dbReference type="GO" id="GO:0004794">
    <property type="term" value="F:threonine deaminase activity"/>
    <property type="evidence" value="ECO:0007669"/>
    <property type="project" value="TreeGrafter"/>
</dbReference>
<dbReference type="GO" id="GO:0003852">
    <property type="term" value="F:2-isopropylmalate synthase activity"/>
    <property type="evidence" value="ECO:0007669"/>
    <property type="project" value="InterPro"/>
</dbReference>
<evidence type="ECO:0000256" key="1">
    <source>
        <dbReference type="ARBA" id="ARBA00001933"/>
    </source>
</evidence>
<dbReference type="PANTHER" id="PTHR48078:SF6">
    <property type="entry name" value="L-THREONINE DEHYDRATASE CATABOLIC TDCB"/>
    <property type="match status" value="1"/>
</dbReference>
<feature type="domain" description="2-isopropylmalate synthase LeuA allosteric (dimerisation)" evidence="8">
    <location>
        <begin position="427"/>
        <end position="597"/>
    </location>
</feature>
<keyword evidence="5" id="KW-0456">Lyase</keyword>
<evidence type="ECO:0000313" key="10">
    <source>
        <dbReference type="Proteomes" id="UP000236655"/>
    </source>
</evidence>
<evidence type="ECO:0000256" key="4">
    <source>
        <dbReference type="ARBA" id="ARBA00022898"/>
    </source>
</evidence>